<accession>A0ABS3VNC7</accession>
<dbReference type="PANTHER" id="PTHR33993:SF14">
    <property type="entry name" value="GB|AAF24581.1"/>
    <property type="match status" value="1"/>
</dbReference>
<feature type="domain" description="VOC" evidence="1">
    <location>
        <begin position="5"/>
        <end position="121"/>
    </location>
</feature>
<dbReference type="Pfam" id="PF18029">
    <property type="entry name" value="Glyoxalase_6"/>
    <property type="match status" value="1"/>
</dbReference>
<reference evidence="2 3" key="1">
    <citation type="submission" date="2019-12" db="EMBL/GenBank/DDBJ databases">
        <title>Whole genome sequencing of endophytic Actinobacterium Micromonospora sp. MPMI6T.</title>
        <authorList>
            <person name="Evv R."/>
            <person name="Podile A.R."/>
        </authorList>
    </citation>
    <scope>NUCLEOTIDE SEQUENCE [LARGE SCALE GENOMIC DNA]</scope>
    <source>
        <strain evidence="2 3">MPMI6</strain>
    </source>
</reference>
<dbReference type="InterPro" id="IPR029068">
    <property type="entry name" value="Glyas_Bleomycin-R_OHBP_Dase"/>
</dbReference>
<dbReference type="EMBL" id="WVUH01000042">
    <property type="protein sequence ID" value="MBO4205908.1"/>
    <property type="molecule type" value="Genomic_DNA"/>
</dbReference>
<evidence type="ECO:0000313" key="2">
    <source>
        <dbReference type="EMBL" id="MBO4205908.1"/>
    </source>
</evidence>
<dbReference type="PROSITE" id="PS51819">
    <property type="entry name" value="VOC"/>
    <property type="match status" value="1"/>
</dbReference>
<comment type="caution">
    <text evidence="2">The sequence shown here is derived from an EMBL/GenBank/DDBJ whole genome shotgun (WGS) entry which is preliminary data.</text>
</comment>
<proteinExistence type="predicted"/>
<evidence type="ECO:0000313" key="3">
    <source>
        <dbReference type="Proteomes" id="UP000823521"/>
    </source>
</evidence>
<protein>
    <recommendedName>
        <fullName evidence="1">VOC domain-containing protein</fullName>
    </recommendedName>
</protein>
<dbReference type="PANTHER" id="PTHR33993">
    <property type="entry name" value="GLYOXALASE-RELATED"/>
    <property type="match status" value="1"/>
</dbReference>
<dbReference type="Gene3D" id="3.10.180.10">
    <property type="entry name" value="2,3-Dihydroxybiphenyl 1,2-Dioxygenase, domain 1"/>
    <property type="match status" value="1"/>
</dbReference>
<dbReference type="InterPro" id="IPR052164">
    <property type="entry name" value="Anthracycline_SecMetBiosynth"/>
</dbReference>
<evidence type="ECO:0000259" key="1">
    <source>
        <dbReference type="PROSITE" id="PS51819"/>
    </source>
</evidence>
<gene>
    <name evidence="2" type="ORF">GSF22_07795</name>
</gene>
<organism evidence="2 3">
    <name type="scientific">Micromonospora echinofusca</name>
    <dbReference type="NCBI Taxonomy" id="47858"/>
    <lineage>
        <taxon>Bacteria</taxon>
        <taxon>Bacillati</taxon>
        <taxon>Actinomycetota</taxon>
        <taxon>Actinomycetes</taxon>
        <taxon>Micromonosporales</taxon>
        <taxon>Micromonosporaceae</taxon>
        <taxon>Micromonospora</taxon>
    </lineage>
</organism>
<dbReference type="RefSeq" id="WP_208812346.1">
    <property type="nucleotide sequence ID" value="NZ_WVUH01000042.1"/>
</dbReference>
<dbReference type="CDD" id="cd07247">
    <property type="entry name" value="SgaA_N_like"/>
    <property type="match status" value="1"/>
</dbReference>
<sequence length="123" mass="13322">MRTGAVEWFDIRTPDPQTARRFYAEVFGWTYQDFAPLGQVLGVTIWSDGKEIGMITEAEGQAAGGAGTVLYVYAEDLRATVKKAVELGATVRSEPSMMDEESGAFADLVDPTGVPIGVWSQTL</sequence>
<dbReference type="InterPro" id="IPR037523">
    <property type="entry name" value="VOC_core"/>
</dbReference>
<name>A0ABS3VNC7_MICEH</name>
<keyword evidence="3" id="KW-1185">Reference proteome</keyword>
<dbReference type="SUPFAM" id="SSF54593">
    <property type="entry name" value="Glyoxalase/Bleomycin resistance protein/Dihydroxybiphenyl dioxygenase"/>
    <property type="match status" value="1"/>
</dbReference>
<dbReference type="InterPro" id="IPR041581">
    <property type="entry name" value="Glyoxalase_6"/>
</dbReference>
<dbReference type="Proteomes" id="UP000823521">
    <property type="component" value="Unassembled WGS sequence"/>
</dbReference>